<dbReference type="RefSeq" id="WP_173289511.1">
    <property type="nucleotide sequence ID" value="NZ_AP021888.1"/>
</dbReference>
<keyword evidence="2" id="KW-1185">Reference proteome</keyword>
<evidence type="ECO:0000313" key="2">
    <source>
        <dbReference type="Proteomes" id="UP000501466"/>
    </source>
</evidence>
<accession>A0A6F8PJJ0</accession>
<name>A0A6F8PJJ0_9GAMM</name>
<proteinExistence type="predicted"/>
<gene>
    <name evidence="1" type="ORF">THMIRHAT_00080</name>
</gene>
<dbReference type="AlphaFoldDB" id="A0A6F8PJJ0"/>
<dbReference type="Proteomes" id="UP000501466">
    <property type="component" value="Chromosome"/>
</dbReference>
<reference evidence="2" key="1">
    <citation type="submission" date="2019-11" db="EMBL/GenBank/DDBJ databases">
        <title>Isolation and characterization of two novel species in the genus Thiomicrorhabdus.</title>
        <authorList>
            <person name="Mochizuki J."/>
            <person name="Kojima H."/>
            <person name="Fukui M."/>
        </authorList>
    </citation>
    <scope>NUCLEOTIDE SEQUENCE [LARGE SCALE GENOMIC DNA]</scope>
    <source>
        <strain evidence="2">AkT22</strain>
    </source>
</reference>
<organism evidence="1 2">
    <name type="scientific">Thiosulfativibrio zosterae</name>
    <dbReference type="NCBI Taxonomy" id="2675053"/>
    <lineage>
        <taxon>Bacteria</taxon>
        <taxon>Pseudomonadati</taxon>
        <taxon>Pseudomonadota</taxon>
        <taxon>Gammaproteobacteria</taxon>
        <taxon>Thiotrichales</taxon>
        <taxon>Piscirickettsiaceae</taxon>
        <taxon>Thiosulfativibrio</taxon>
    </lineage>
</organism>
<dbReference type="KEGG" id="tzo:THMIRHAT_00080"/>
<sequence>MEYDFRIILNDDAIIIDYEDPQNFLGYGTQGETVRGENWLSLFIDTSDFKKVMDAFVRTFSGEAEQYVHFQNDVLTAKKNHKYIDFHNRLIEIDGKPCLESFGFEHFKGRVAEFKLSD</sequence>
<evidence type="ECO:0000313" key="1">
    <source>
        <dbReference type="EMBL" id="BBP42262.1"/>
    </source>
</evidence>
<dbReference type="EMBL" id="AP021888">
    <property type="protein sequence ID" value="BBP42262.1"/>
    <property type="molecule type" value="Genomic_DNA"/>
</dbReference>
<protein>
    <submittedName>
        <fullName evidence="1">Uncharacterized protein</fullName>
    </submittedName>
</protein>